<keyword evidence="3" id="KW-1185">Reference proteome</keyword>
<evidence type="ECO:0000313" key="2">
    <source>
        <dbReference type="EMBL" id="EJW21805.1"/>
    </source>
</evidence>
<protein>
    <submittedName>
        <fullName evidence="2">Uncharacterized protein</fullName>
    </submittedName>
</protein>
<reference evidence="2 3" key="1">
    <citation type="journal article" date="2012" name="J. Bacteriol.">
        <title>Genome Sequence of Strain IMCC14465, Isolated from the East Sea, Belonging to the PS1 Clade of Alphaproteobacteria.</title>
        <authorList>
            <person name="Yang S.J."/>
            <person name="Kang I."/>
            <person name="Cho J.C."/>
        </authorList>
    </citation>
    <scope>NUCLEOTIDE SEQUENCE [LARGE SCALE GENOMIC DNA]</scope>
    <source>
        <strain evidence="2 3">IMCC14465</strain>
    </source>
</reference>
<dbReference type="Proteomes" id="UP000004836">
    <property type="component" value="Unassembled WGS sequence"/>
</dbReference>
<organism evidence="2 3">
    <name type="scientific">alpha proteobacterium IMCC14465</name>
    <dbReference type="NCBI Taxonomy" id="1220535"/>
    <lineage>
        <taxon>Bacteria</taxon>
        <taxon>Pseudomonadati</taxon>
        <taxon>Pseudomonadota</taxon>
        <taxon>Alphaproteobacteria</taxon>
        <taxon>PS1 clade</taxon>
    </lineage>
</organism>
<dbReference type="EMBL" id="ALYF01000002">
    <property type="protein sequence ID" value="EJW21805.1"/>
    <property type="molecule type" value="Genomic_DNA"/>
</dbReference>
<accession>J9A5Y7</accession>
<sequence>MPPYSTHANPSAVSTGLSLVRVMFSILPIVIFIAVIIILNITQFGSID</sequence>
<proteinExistence type="predicted"/>
<evidence type="ECO:0000313" key="3">
    <source>
        <dbReference type="Proteomes" id="UP000004836"/>
    </source>
</evidence>
<keyword evidence="1" id="KW-1133">Transmembrane helix</keyword>
<name>J9A5Y7_9PROT</name>
<comment type="caution">
    <text evidence="2">The sequence shown here is derived from an EMBL/GenBank/DDBJ whole genome shotgun (WGS) entry which is preliminary data.</text>
</comment>
<keyword evidence="1" id="KW-0472">Membrane</keyword>
<dbReference type="STRING" id="1220535.IMCC14465_01990"/>
<gene>
    <name evidence="2" type="ORF">IMCC14465_01990</name>
</gene>
<dbReference type="AlphaFoldDB" id="J9A5Y7"/>
<feature type="transmembrane region" description="Helical" evidence="1">
    <location>
        <begin position="20"/>
        <end position="42"/>
    </location>
</feature>
<keyword evidence="1" id="KW-0812">Transmembrane</keyword>
<evidence type="ECO:0000256" key="1">
    <source>
        <dbReference type="SAM" id="Phobius"/>
    </source>
</evidence>
<dbReference type="PATRIC" id="fig|1220535.3.peg.197"/>